<dbReference type="AlphaFoldDB" id="A0A940XA47"/>
<proteinExistence type="predicted"/>
<dbReference type="Proteomes" id="UP000675047">
    <property type="component" value="Unassembled WGS sequence"/>
</dbReference>
<sequence>MIRYNLPEDEDNSKENINDYKRKINHLSEMLDMKESISKLREKHVERLEHQLKDMSREKFIFVN</sequence>
<evidence type="ECO:0000313" key="2">
    <source>
        <dbReference type="Proteomes" id="UP000675047"/>
    </source>
</evidence>
<evidence type="ECO:0000313" key="1">
    <source>
        <dbReference type="EMBL" id="MBP4139969.1"/>
    </source>
</evidence>
<reference evidence="1 2" key="1">
    <citation type="submission" date="2021-03" db="EMBL/GenBank/DDBJ databases">
        <title>Flavobacterium Flabelliformis Sp. Nov. And Flavobacterium Geliluteum Sp. Nov., Two Novel Multidrug Resistant Psychrophilic Species Isolated From Antarctica.</title>
        <authorList>
            <person name="Kralova S."/>
            <person name="Busse H.J."/>
            <person name="Bezdicek M."/>
            <person name="Nykrynova M."/>
            <person name="Kroupova E."/>
            <person name="Krsek D."/>
            <person name="Sedlacek I."/>
        </authorList>
    </citation>
    <scope>NUCLEOTIDE SEQUENCE [LARGE SCALE GENOMIC DNA]</scope>
    <source>
        <strain evidence="1 2">P7388</strain>
    </source>
</reference>
<gene>
    <name evidence="1" type="ORF">J3495_18000</name>
</gene>
<protein>
    <submittedName>
        <fullName evidence="1">Uncharacterized protein</fullName>
    </submittedName>
</protein>
<dbReference type="RefSeq" id="WP_210668195.1">
    <property type="nucleotide sequence ID" value="NZ_JAGFBV010000043.1"/>
</dbReference>
<keyword evidence="2" id="KW-1185">Reference proteome</keyword>
<name>A0A940XA47_9FLAO</name>
<dbReference type="EMBL" id="JAGFBV010000043">
    <property type="protein sequence ID" value="MBP4139969.1"/>
    <property type="molecule type" value="Genomic_DNA"/>
</dbReference>
<accession>A0A940XA47</accession>
<comment type="caution">
    <text evidence="1">The sequence shown here is derived from an EMBL/GenBank/DDBJ whole genome shotgun (WGS) entry which is preliminary data.</text>
</comment>
<organism evidence="1 2">
    <name type="scientific">Flavobacterium geliluteum</name>
    <dbReference type="NCBI Taxonomy" id="2816120"/>
    <lineage>
        <taxon>Bacteria</taxon>
        <taxon>Pseudomonadati</taxon>
        <taxon>Bacteroidota</taxon>
        <taxon>Flavobacteriia</taxon>
        <taxon>Flavobacteriales</taxon>
        <taxon>Flavobacteriaceae</taxon>
        <taxon>Flavobacterium</taxon>
    </lineage>
</organism>